<evidence type="ECO:0000313" key="1">
    <source>
        <dbReference type="EMBL" id="RAO03609.1"/>
    </source>
</evidence>
<dbReference type="AlphaFoldDB" id="A0A328NDB8"/>
<sequence length="46" mass="5103">MRRRRTVGLAACRMAGVAVTVRVCHDKIRRSQMHGVQLSNLGVALQ</sequence>
<accession>A0A328NDB8</accession>
<gene>
    <name evidence="1" type="ORF">LAH08_01958</name>
</gene>
<proteinExistence type="predicted"/>
<name>A0A328NDB8_9ACTN</name>
<dbReference type="Proteomes" id="UP000248966">
    <property type="component" value="Unassembled WGS sequence"/>
</dbReference>
<evidence type="ECO:0000313" key="2">
    <source>
        <dbReference type="Proteomes" id="UP000248966"/>
    </source>
</evidence>
<reference evidence="1 2" key="1">
    <citation type="submission" date="2018-03" db="EMBL/GenBank/DDBJ databases">
        <title>Defining the species Micromonospora saelicesensis and Micromonospora noduli under the framework of genomics.</title>
        <authorList>
            <person name="Riesco R."/>
            <person name="Trujillo M.E."/>
        </authorList>
    </citation>
    <scope>NUCLEOTIDE SEQUENCE [LARGE SCALE GENOMIC DNA]</scope>
    <source>
        <strain evidence="1 2">LAH08</strain>
    </source>
</reference>
<organism evidence="1 2">
    <name type="scientific">Micromonospora noduli</name>
    <dbReference type="NCBI Taxonomy" id="709876"/>
    <lineage>
        <taxon>Bacteria</taxon>
        <taxon>Bacillati</taxon>
        <taxon>Actinomycetota</taxon>
        <taxon>Actinomycetes</taxon>
        <taxon>Micromonosporales</taxon>
        <taxon>Micromonosporaceae</taxon>
        <taxon>Micromonospora</taxon>
    </lineage>
</organism>
<comment type="caution">
    <text evidence="1">The sequence shown here is derived from an EMBL/GenBank/DDBJ whole genome shotgun (WGS) entry which is preliminary data.</text>
</comment>
<dbReference type="EMBL" id="PYAA01000009">
    <property type="protein sequence ID" value="RAO03609.1"/>
    <property type="molecule type" value="Genomic_DNA"/>
</dbReference>
<protein>
    <submittedName>
        <fullName evidence="1">Uncharacterized protein</fullName>
    </submittedName>
</protein>